<evidence type="ECO:0000256" key="6">
    <source>
        <dbReference type="ARBA" id="ARBA00023263"/>
    </source>
</evidence>
<dbReference type="RefSeq" id="WP_382410729.1">
    <property type="nucleotide sequence ID" value="NZ_JBHSGU010000029.1"/>
</dbReference>
<protein>
    <submittedName>
        <fullName evidence="10">PilC/PilY family type IV pilus protein</fullName>
    </submittedName>
</protein>
<gene>
    <name evidence="10" type="ORF">ACFO4O_17045</name>
</gene>
<proteinExistence type="inferred from homology"/>
<dbReference type="InterPro" id="IPR015943">
    <property type="entry name" value="WD40/YVTN_repeat-like_dom_sf"/>
</dbReference>
<dbReference type="InterPro" id="IPR011047">
    <property type="entry name" value="Quinoprotein_ADH-like_sf"/>
</dbReference>
<dbReference type="SUPFAM" id="SSF50998">
    <property type="entry name" value="Quinoprotein alcohol dehydrogenase-like"/>
    <property type="match status" value="1"/>
</dbReference>
<keyword evidence="11" id="KW-1185">Reference proteome</keyword>
<keyword evidence="4" id="KW-0479">Metal-binding</keyword>
<keyword evidence="5" id="KW-0106">Calcium</keyword>
<dbReference type="Gene3D" id="3.40.50.410">
    <property type="entry name" value="von Willebrand factor, type A domain"/>
    <property type="match status" value="2"/>
</dbReference>
<feature type="compositionally biased region" description="Basic and acidic residues" evidence="7">
    <location>
        <begin position="1280"/>
        <end position="1289"/>
    </location>
</feature>
<keyword evidence="6" id="KW-0281">Fimbrium</keyword>
<evidence type="ECO:0000256" key="2">
    <source>
        <dbReference type="ARBA" id="ARBA00008387"/>
    </source>
</evidence>
<evidence type="ECO:0000313" key="11">
    <source>
        <dbReference type="Proteomes" id="UP001595897"/>
    </source>
</evidence>
<dbReference type="SUPFAM" id="SSF53300">
    <property type="entry name" value="vWA-like"/>
    <property type="match status" value="1"/>
</dbReference>
<feature type="signal peptide" evidence="8">
    <location>
        <begin position="1"/>
        <end position="25"/>
    </location>
</feature>
<feature type="chain" id="PRO_5047225133" evidence="8">
    <location>
        <begin position="26"/>
        <end position="1366"/>
    </location>
</feature>
<evidence type="ECO:0000256" key="3">
    <source>
        <dbReference type="ARBA" id="ARBA00022558"/>
    </source>
</evidence>
<name>A0ABV9M0E8_9ALTE</name>
<evidence type="ECO:0000259" key="9">
    <source>
        <dbReference type="Pfam" id="PF05567"/>
    </source>
</evidence>
<sequence>MHIKKLTLALSAFSLSFLVNLSAFGDDLEIYLGTNTSQFTFKPNVLFIMDTSGSMNKKDGTPFSRMQRVQAALNKALSEATNINAGLMRFSDFGGPVLFPITDIDQPIPPEIILNTRESGDDAEQPNNSVDINNDILKLTNGSGKTLTGLRFQDLNIPQGATITQAYLRFTSSKIDTDVSDILIRAEDKGNSPIFEQSNKNISNRTLTSSFLLWDQDNNFPVDKEVITTPDFANVVQEVISRSDWCGGNALSLIIEGDSNSSGSARHVYSSDKGESSSPQLVISYDDSSATGCISGEPVYQLDSQADNAEEANNGENNTGNQLNFRTSSNNNIGLRFTNVNIPNGATISKAYVTFTSAANQGTNNSKMTIRGVAEDDVAPFDILEKDHLQNKPKTGASLNWSNIGYQAKDSEFSSPDISNVIQEIVNRSGWTPRSDLALVMSDFHSDGVAAYTVNGSGSGAAKLHIEFSGNATPGNSSTVRDYLISRVNELTTNGYTPIVDTLYEATRYYGGLSVDYGLKRGEPGIEAIVRRSTRVSHRDSYVGSNAVRPFGCSDINLSSNNCVDEYIPTGATYISPVQNLQCQVNNHIVILSDGRANNNHSQGKIATLLGAPCTGSGGEECGVDLASNISKKETSVIDRVIQTHTIGFAADTVANTFLQDLAQAGGGSWYKADNSEQLLEAFTTILSEVKNANTTFVSPGVAVNQLNRLTNKEDLYFALFRPEEGQRWPGNLKKYKIKGNTVLDAASKPAVNTTTGFFDEKSQSIWSTEVDGNDVRKGGAASKLDLVRQLYVFGDAPNSSIALEANKFNETNSSITINDLSISTEPDSATLRENLLKWARGVDVFDEDGDGERTDINFMMGDPIHSQPIIVNYSSTESAVFVATNHGFLHSFDADTGEENFAIMPRELLGNLHKFYENRSSFSHVYGLDGDLVYREANGKKYLYLGMRRGGNNYYAFDVTSKTAPKLVFKIDGGSTGFENLGQTWSRPIITKVKIGGTVKDVIIIGGGYDEDQDNRQSRAPDSIGNSVYMIDADTGAKLWEASDTSGNLQLADMKYSIPARISVIDRNNDGLADHMYVADTGGQLFRLDIYNGNGVGTLVKGKLLASLGGDAAADNRRFYYGPDVAEVVLGDEQYFAVALGSGFRAGPLNTTINDNFYMIKDKGTFIQNSLGEYSFPATTVDLTKLYDATDHLSTTGTSAEQALASQAFVDKDGWYIRLTSGGEKVLSSPLIIDYKILFTTYVPAASSSSLCAPPSGNSRAYLVNLFNANAVTDLNNNNDKDKGDRFSTLEQTGIAPPPTFIFGGGGGEDKSICFGAECADPEPPEDENGNVVPCAGDFQCLMQEIFGGIERVQKDTWKTEVERN</sequence>
<feature type="region of interest" description="Disordered" evidence="7">
    <location>
        <begin position="260"/>
        <end position="280"/>
    </location>
</feature>
<evidence type="ECO:0000256" key="8">
    <source>
        <dbReference type="SAM" id="SignalP"/>
    </source>
</evidence>
<feature type="region of interest" description="Disordered" evidence="7">
    <location>
        <begin position="1279"/>
        <end position="1302"/>
    </location>
</feature>
<reference evidence="11" key="1">
    <citation type="journal article" date="2019" name="Int. J. Syst. Evol. Microbiol.">
        <title>The Global Catalogue of Microorganisms (GCM) 10K type strain sequencing project: providing services to taxonomists for standard genome sequencing and annotation.</title>
        <authorList>
            <consortium name="The Broad Institute Genomics Platform"/>
            <consortium name="The Broad Institute Genome Sequencing Center for Infectious Disease"/>
            <person name="Wu L."/>
            <person name="Ma J."/>
        </authorList>
    </citation>
    <scope>NUCLEOTIDE SEQUENCE [LARGE SCALE GENOMIC DNA]</scope>
    <source>
        <strain evidence="11">KACC 12507</strain>
    </source>
</reference>
<organism evidence="10 11">
    <name type="scientific">Glaciecola siphonariae</name>
    <dbReference type="NCBI Taxonomy" id="521012"/>
    <lineage>
        <taxon>Bacteria</taxon>
        <taxon>Pseudomonadati</taxon>
        <taxon>Pseudomonadota</taxon>
        <taxon>Gammaproteobacteria</taxon>
        <taxon>Alteromonadales</taxon>
        <taxon>Alteromonadaceae</taxon>
        <taxon>Glaciecola</taxon>
    </lineage>
</organism>
<keyword evidence="8" id="KW-0732">Signal</keyword>
<comment type="caution">
    <text evidence="10">The sequence shown here is derived from an EMBL/GenBank/DDBJ whole genome shotgun (WGS) entry which is preliminary data.</text>
</comment>
<keyword evidence="3" id="KW-1029">Fimbrium biogenesis</keyword>
<evidence type="ECO:0000256" key="1">
    <source>
        <dbReference type="ARBA" id="ARBA00004561"/>
    </source>
</evidence>
<dbReference type="InterPro" id="IPR036465">
    <property type="entry name" value="vWFA_dom_sf"/>
</dbReference>
<evidence type="ECO:0000256" key="4">
    <source>
        <dbReference type="ARBA" id="ARBA00022723"/>
    </source>
</evidence>
<dbReference type="InterPro" id="IPR008707">
    <property type="entry name" value="B-propeller_PilY1"/>
</dbReference>
<dbReference type="Gene3D" id="2.130.10.10">
    <property type="entry name" value="YVTN repeat-like/Quinoprotein amine dehydrogenase"/>
    <property type="match status" value="1"/>
</dbReference>
<comment type="similarity">
    <text evidence="2">Belongs to the PilY1 family.</text>
</comment>
<evidence type="ECO:0000256" key="7">
    <source>
        <dbReference type="SAM" id="MobiDB-lite"/>
    </source>
</evidence>
<feature type="domain" description="PilY1 beta-propeller" evidence="9">
    <location>
        <begin position="879"/>
        <end position="1094"/>
    </location>
</feature>
<dbReference type="Pfam" id="PF05567">
    <property type="entry name" value="T4P_PilY1"/>
    <property type="match status" value="1"/>
</dbReference>
<accession>A0ABV9M0E8</accession>
<evidence type="ECO:0000313" key="10">
    <source>
        <dbReference type="EMBL" id="MFC4701859.1"/>
    </source>
</evidence>
<comment type="subcellular location">
    <subcellularLocation>
        <location evidence="1">Fimbrium</location>
    </subcellularLocation>
</comment>
<dbReference type="EMBL" id="JBHSGU010000029">
    <property type="protein sequence ID" value="MFC4701859.1"/>
    <property type="molecule type" value="Genomic_DNA"/>
</dbReference>
<evidence type="ECO:0000256" key="5">
    <source>
        <dbReference type="ARBA" id="ARBA00022837"/>
    </source>
</evidence>
<dbReference type="Proteomes" id="UP001595897">
    <property type="component" value="Unassembled WGS sequence"/>
</dbReference>